<gene>
    <name evidence="1" type="ORF">EEN88_22490</name>
</gene>
<evidence type="ECO:0000313" key="1">
    <source>
        <dbReference type="EMBL" id="MHT00496.1"/>
    </source>
</evidence>
<name>A0A3J5QWE8_SALER</name>
<organism evidence="1">
    <name type="scientific">Salmonella enterica</name>
    <name type="common">Salmonella choleraesuis</name>
    <dbReference type="NCBI Taxonomy" id="28901"/>
    <lineage>
        <taxon>Bacteria</taxon>
        <taxon>Pseudomonadati</taxon>
        <taxon>Pseudomonadota</taxon>
        <taxon>Gammaproteobacteria</taxon>
        <taxon>Enterobacterales</taxon>
        <taxon>Enterobacteriaceae</taxon>
        <taxon>Salmonella</taxon>
    </lineage>
</organism>
<dbReference type="EMBL" id="RNUA01000150">
    <property type="protein sequence ID" value="MHT00496.1"/>
    <property type="molecule type" value="Genomic_DNA"/>
</dbReference>
<dbReference type="Proteomes" id="UP000839513">
    <property type="component" value="Unassembled WGS sequence"/>
</dbReference>
<accession>A0A3J5QWE8</accession>
<proteinExistence type="predicted"/>
<protein>
    <submittedName>
        <fullName evidence="1">Uncharacterized protein</fullName>
    </submittedName>
</protein>
<reference evidence="1" key="1">
    <citation type="submission" date="2018-11" db="EMBL/GenBank/DDBJ databases">
        <authorList>
            <consortium name="PulseNet: The National Subtyping Network for Foodborne Disease Surveillance"/>
            <person name="Tarr C.L."/>
            <person name="Trees E."/>
            <person name="Katz L.S."/>
            <person name="Carleton-Romer H.A."/>
            <person name="Stroika S."/>
            <person name="Kucerova Z."/>
            <person name="Roache K.F."/>
            <person name="Sabol A.L."/>
            <person name="Besser J."/>
            <person name="Gerner-Smidt P."/>
        </authorList>
    </citation>
    <scope>NUCLEOTIDE SEQUENCE [LARGE SCALE GENOMIC DNA]</scope>
    <source>
        <strain evidence="1">PNUSAS059687</strain>
    </source>
</reference>
<comment type="caution">
    <text evidence="1">The sequence shown here is derived from an EMBL/GenBank/DDBJ whole genome shotgun (WGS) entry which is preliminary data.</text>
</comment>
<sequence length="89" mass="10205">MTSKRRLRRKQCGCKKRHKTADGAQTELWIIRKRYGHQGQMSVYRCPFCNNYHVGHTPGRNGIGSGYGRWRRTKNLKFGCASGTETATT</sequence>
<dbReference type="AlphaFoldDB" id="A0A3J5QWE8"/>